<accession>R7VKE5</accession>
<organism evidence="2">
    <name type="scientific">Capitella teleta</name>
    <name type="common">Polychaete worm</name>
    <dbReference type="NCBI Taxonomy" id="283909"/>
    <lineage>
        <taxon>Eukaryota</taxon>
        <taxon>Metazoa</taxon>
        <taxon>Spiralia</taxon>
        <taxon>Lophotrochozoa</taxon>
        <taxon>Annelida</taxon>
        <taxon>Polychaeta</taxon>
        <taxon>Sedentaria</taxon>
        <taxon>Scolecida</taxon>
        <taxon>Capitellidae</taxon>
        <taxon>Capitella</taxon>
    </lineage>
</organism>
<sequence length="151" mass="16901">MDIIRYTLSNDKKSVLLYLGLAALTKRLVATWTKKNKGGFSIQETEVTQIGLKEEGGMFDRHFAVVSRNESAALTAKFTPILATVKTEVNDRSLKFWSPKHLKLGVVTSNCDTIEKVFDDVYGYCNSDSAVLPNCVTSPGAVYYYLWWYAG</sequence>
<proteinExistence type="predicted"/>
<feature type="domain" description="Molybdenum cofactor sulfurase middle" evidence="1">
    <location>
        <begin position="36"/>
        <end position="108"/>
    </location>
</feature>
<reference evidence="4" key="1">
    <citation type="submission" date="2012-12" db="EMBL/GenBank/DDBJ databases">
        <authorList>
            <person name="Hellsten U."/>
            <person name="Grimwood J."/>
            <person name="Chapman J.A."/>
            <person name="Shapiro H."/>
            <person name="Aerts A."/>
            <person name="Otillar R.P."/>
            <person name="Terry A.Y."/>
            <person name="Boore J.L."/>
            <person name="Simakov O."/>
            <person name="Marletaz F."/>
            <person name="Cho S.-J."/>
            <person name="Edsinger-Gonzales E."/>
            <person name="Havlak P."/>
            <person name="Kuo D.-H."/>
            <person name="Larsson T."/>
            <person name="Lv J."/>
            <person name="Arendt D."/>
            <person name="Savage R."/>
            <person name="Osoegawa K."/>
            <person name="de Jong P."/>
            <person name="Lindberg D.R."/>
            <person name="Seaver E.C."/>
            <person name="Weisblat D.A."/>
            <person name="Putnam N.H."/>
            <person name="Grigoriev I.V."/>
            <person name="Rokhsar D.S."/>
        </authorList>
    </citation>
    <scope>NUCLEOTIDE SEQUENCE</scope>
    <source>
        <strain evidence="4">I ESC-2004</strain>
    </source>
</reference>
<dbReference type="HOGENOM" id="CLU_1972558_0_0_1"/>
<evidence type="ECO:0000313" key="4">
    <source>
        <dbReference type="Proteomes" id="UP000014760"/>
    </source>
</evidence>
<evidence type="ECO:0000313" key="2">
    <source>
        <dbReference type="EMBL" id="ELU16690.1"/>
    </source>
</evidence>
<protein>
    <recommendedName>
        <fullName evidence="1">Molybdenum cofactor sulfurase middle domain-containing protein</fullName>
    </recommendedName>
</protein>
<reference evidence="3" key="3">
    <citation type="submission" date="2015-06" db="UniProtKB">
        <authorList>
            <consortium name="EnsemblMetazoa"/>
        </authorList>
    </citation>
    <scope>IDENTIFICATION</scope>
</reference>
<gene>
    <name evidence="2" type="ORF">CAPTEDRAFT_199154</name>
</gene>
<keyword evidence="4" id="KW-1185">Reference proteome</keyword>
<dbReference type="Pfam" id="PF03476">
    <property type="entry name" value="MOSC_N"/>
    <property type="match status" value="1"/>
</dbReference>
<dbReference type="EMBL" id="KB292985">
    <property type="protein sequence ID" value="ELU16690.1"/>
    <property type="molecule type" value="Genomic_DNA"/>
</dbReference>
<reference evidence="2 4" key="2">
    <citation type="journal article" date="2013" name="Nature">
        <title>Insights into bilaterian evolution from three spiralian genomes.</title>
        <authorList>
            <person name="Simakov O."/>
            <person name="Marletaz F."/>
            <person name="Cho S.J."/>
            <person name="Edsinger-Gonzales E."/>
            <person name="Havlak P."/>
            <person name="Hellsten U."/>
            <person name="Kuo D.H."/>
            <person name="Larsson T."/>
            <person name="Lv J."/>
            <person name="Arendt D."/>
            <person name="Savage R."/>
            <person name="Osoegawa K."/>
            <person name="de Jong P."/>
            <person name="Grimwood J."/>
            <person name="Chapman J.A."/>
            <person name="Shapiro H."/>
            <person name="Aerts A."/>
            <person name="Otillar R.P."/>
            <person name="Terry A.Y."/>
            <person name="Boore J.L."/>
            <person name="Grigoriev I.V."/>
            <person name="Lindberg D.R."/>
            <person name="Seaver E.C."/>
            <person name="Weisblat D.A."/>
            <person name="Putnam N.H."/>
            <person name="Rokhsar D.S."/>
        </authorList>
    </citation>
    <scope>NUCLEOTIDE SEQUENCE</scope>
    <source>
        <strain evidence="2 4">I ESC-2004</strain>
    </source>
</reference>
<dbReference type="EnsemblMetazoa" id="CapteT199154">
    <property type="protein sequence ID" value="CapteP199154"/>
    <property type="gene ID" value="CapteG199154"/>
</dbReference>
<dbReference type="InterPro" id="IPR005303">
    <property type="entry name" value="MOCOS_middle"/>
</dbReference>
<dbReference type="SUPFAM" id="SSF141673">
    <property type="entry name" value="MOSC N-terminal domain-like"/>
    <property type="match status" value="1"/>
</dbReference>
<name>R7VKE5_CAPTE</name>
<evidence type="ECO:0000259" key="1">
    <source>
        <dbReference type="Pfam" id="PF03476"/>
    </source>
</evidence>
<dbReference type="Proteomes" id="UP000014760">
    <property type="component" value="Unassembled WGS sequence"/>
</dbReference>
<dbReference type="EMBL" id="AMQN01004228">
    <property type="status" value="NOT_ANNOTATED_CDS"/>
    <property type="molecule type" value="Genomic_DNA"/>
</dbReference>
<evidence type="ECO:0000313" key="3">
    <source>
        <dbReference type="EnsemblMetazoa" id="CapteP199154"/>
    </source>
</evidence>
<dbReference type="AlphaFoldDB" id="R7VKE5"/>